<protein>
    <recommendedName>
        <fullName evidence="10">DUF726-domain-containing protein</fullName>
    </recommendedName>
</protein>
<feature type="compositionally biased region" description="Polar residues" evidence="6">
    <location>
        <begin position="97"/>
        <end position="106"/>
    </location>
</feature>
<evidence type="ECO:0000256" key="2">
    <source>
        <dbReference type="ARBA" id="ARBA00009824"/>
    </source>
</evidence>
<feature type="compositionally biased region" description="Polar residues" evidence="6">
    <location>
        <begin position="57"/>
        <end position="66"/>
    </location>
</feature>
<evidence type="ECO:0000313" key="9">
    <source>
        <dbReference type="Proteomes" id="UP000807716"/>
    </source>
</evidence>
<dbReference type="SUPFAM" id="SSF53474">
    <property type="entry name" value="alpha/beta-Hydrolases"/>
    <property type="match status" value="1"/>
</dbReference>
<feature type="compositionally biased region" description="Low complexity" evidence="6">
    <location>
        <begin position="291"/>
        <end position="320"/>
    </location>
</feature>
<evidence type="ECO:0000256" key="3">
    <source>
        <dbReference type="ARBA" id="ARBA00022692"/>
    </source>
</evidence>
<feature type="compositionally biased region" description="Low complexity" evidence="6">
    <location>
        <begin position="447"/>
        <end position="466"/>
    </location>
</feature>
<feature type="compositionally biased region" description="Low complexity" evidence="6">
    <location>
        <begin position="508"/>
        <end position="521"/>
    </location>
</feature>
<gene>
    <name evidence="8" type="ORF">DFQ27_004425</name>
</gene>
<feature type="compositionally biased region" description="Polar residues" evidence="6">
    <location>
        <begin position="550"/>
        <end position="566"/>
    </location>
</feature>
<feature type="transmembrane region" description="Helical" evidence="7">
    <location>
        <begin position="735"/>
        <end position="761"/>
    </location>
</feature>
<evidence type="ECO:0000256" key="6">
    <source>
        <dbReference type="SAM" id="MobiDB-lite"/>
    </source>
</evidence>
<keyword evidence="4 7" id="KW-1133">Transmembrane helix</keyword>
<feature type="region of interest" description="Disordered" evidence="6">
    <location>
        <begin position="157"/>
        <end position="196"/>
    </location>
</feature>
<keyword evidence="5 7" id="KW-0472">Membrane</keyword>
<comment type="similarity">
    <text evidence="2">Belongs to the TMCO4 family.</text>
</comment>
<dbReference type="AlphaFoldDB" id="A0A9P6Q348"/>
<feature type="compositionally biased region" description="Basic and acidic residues" evidence="6">
    <location>
        <begin position="1081"/>
        <end position="1091"/>
    </location>
</feature>
<feature type="compositionally biased region" description="Low complexity" evidence="6">
    <location>
        <begin position="239"/>
        <end position="250"/>
    </location>
</feature>
<dbReference type="EMBL" id="JAAAJB010000308">
    <property type="protein sequence ID" value="KAG0258789.1"/>
    <property type="molecule type" value="Genomic_DNA"/>
</dbReference>
<comment type="subcellular location">
    <subcellularLocation>
        <location evidence="1">Membrane</location>
        <topology evidence="1">Multi-pass membrane protein</topology>
    </subcellularLocation>
</comment>
<accession>A0A9P6Q348</accession>
<dbReference type="PANTHER" id="PTHR17920">
    <property type="entry name" value="TRANSMEMBRANE AND COILED-COIL DOMAIN-CONTAINING PROTEIN 4 TMCO4"/>
    <property type="match status" value="1"/>
</dbReference>
<dbReference type="Proteomes" id="UP000807716">
    <property type="component" value="Unassembled WGS sequence"/>
</dbReference>
<evidence type="ECO:0000256" key="1">
    <source>
        <dbReference type="ARBA" id="ARBA00004141"/>
    </source>
</evidence>
<dbReference type="InterPro" id="IPR007941">
    <property type="entry name" value="DUF726"/>
</dbReference>
<comment type="caution">
    <text evidence="8">The sequence shown here is derived from an EMBL/GenBank/DDBJ whole genome shotgun (WGS) entry which is preliminary data.</text>
</comment>
<feature type="region of interest" description="Disordered" evidence="6">
    <location>
        <begin position="1049"/>
        <end position="1103"/>
    </location>
</feature>
<evidence type="ECO:0000256" key="4">
    <source>
        <dbReference type="ARBA" id="ARBA00022989"/>
    </source>
</evidence>
<reference evidence="8" key="1">
    <citation type="journal article" date="2020" name="Fungal Divers.">
        <title>Resolving the Mortierellaceae phylogeny through synthesis of multi-gene phylogenetics and phylogenomics.</title>
        <authorList>
            <person name="Vandepol N."/>
            <person name="Liber J."/>
            <person name="Desiro A."/>
            <person name="Na H."/>
            <person name="Kennedy M."/>
            <person name="Barry K."/>
            <person name="Grigoriev I.V."/>
            <person name="Miller A.N."/>
            <person name="O'Donnell K."/>
            <person name="Stajich J.E."/>
            <person name="Bonito G."/>
        </authorList>
    </citation>
    <scope>NUCLEOTIDE SEQUENCE</scope>
    <source>
        <strain evidence="8">BC1065</strain>
    </source>
</reference>
<evidence type="ECO:0000256" key="7">
    <source>
        <dbReference type="SAM" id="Phobius"/>
    </source>
</evidence>
<feature type="compositionally biased region" description="Basic and acidic residues" evidence="6">
    <location>
        <begin position="323"/>
        <end position="333"/>
    </location>
</feature>
<evidence type="ECO:0000256" key="5">
    <source>
        <dbReference type="ARBA" id="ARBA00023136"/>
    </source>
</evidence>
<feature type="compositionally biased region" description="Low complexity" evidence="6">
    <location>
        <begin position="531"/>
        <end position="549"/>
    </location>
</feature>
<proteinExistence type="inferred from homology"/>
<keyword evidence="3 7" id="KW-0812">Transmembrane</keyword>
<feature type="region of interest" description="Disordered" evidence="6">
    <location>
        <begin position="657"/>
        <end position="676"/>
    </location>
</feature>
<dbReference type="GO" id="GO:0016020">
    <property type="term" value="C:membrane"/>
    <property type="evidence" value="ECO:0007669"/>
    <property type="project" value="UniProtKB-SubCell"/>
</dbReference>
<keyword evidence="9" id="KW-1185">Reference proteome</keyword>
<feature type="compositionally biased region" description="Polar residues" evidence="6">
    <location>
        <begin position="1"/>
        <end position="14"/>
    </location>
</feature>
<feature type="transmembrane region" description="Helical" evidence="7">
    <location>
        <begin position="690"/>
        <end position="723"/>
    </location>
</feature>
<feature type="compositionally biased region" description="Low complexity" evidence="6">
    <location>
        <begin position="567"/>
        <end position="598"/>
    </location>
</feature>
<feature type="compositionally biased region" description="Polar residues" evidence="6">
    <location>
        <begin position="467"/>
        <end position="479"/>
    </location>
</feature>
<feature type="region of interest" description="Disordered" evidence="6">
    <location>
        <begin position="1"/>
        <end position="122"/>
    </location>
</feature>
<evidence type="ECO:0008006" key="10">
    <source>
        <dbReference type="Google" id="ProtNLM"/>
    </source>
</evidence>
<dbReference type="OrthoDB" id="277931at2759"/>
<feature type="region of interest" description="Disordered" evidence="6">
    <location>
        <begin position="234"/>
        <end position="333"/>
    </location>
</feature>
<feature type="compositionally biased region" description="Polar residues" evidence="6">
    <location>
        <begin position="26"/>
        <end position="45"/>
    </location>
</feature>
<dbReference type="PANTHER" id="PTHR17920:SF3">
    <property type="entry name" value="TRANSMEMBRANE AND COILED-COIL DOMAIN-CONTAINING PROTEIN 4"/>
    <property type="match status" value="1"/>
</dbReference>
<feature type="compositionally biased region" description="Low complexity" evidence="6">
    <location>
        <begin position="163"/>
        <end position="192"/>
    </location>
</feature>
<sequence>MKTKPETISVTTDATILPHGAALDPSTPSSSDASIEEATATNVNGKTERASKPAMPQVSSGITLSNGHDLRTESSRPPHPSPEQPHNNIVIEENGQQHKQQTTSPNPIEIESGGVSRETQDDDDVLAKNSLESQERDSPATTLTDSINSCHAPLALTRHDQHANNNQHTTTTTTPMHDTNNNSNNSNTNSLNDRTTHTQLPSTATMAANAPTNHHETDETEDLVEEEVVEFQFYMNDGPTSPTTVRTRPVNSELAGDSDDDEDMHTGKSKTRSEPSLAKATGIPTSTADRSPPTTTTKSLTTTPPMSPSSSRLSYRPSTSAHSPDDSKANDIDTSRDMLTKGQAFAYVGLVLVTANTFFQALNSVPESPESARAKESLESFISKLIYSLSKHMDIDADTQKTIAQLPQMMIQPEDLLESFVADGTSRVVSSSQVDQVSITRPASPAMSMTSDGGSLTSLSSSSSSSKISQPWSTVSSETLIEPVPTPGSPLLPPAMPPTASPPPPQPSNDQQQEQQQQQQHPQPPQPETQPPRLSISSHVSTDSSVSDIQRSGSNSPPSMARTSFASTRSVSTLALASSSSSSSSSSQGKTSTSSTTTRSITVDLKWTMIADLFLIAIGDSVYDSRARALLKTVGRHLGLEWAEIVEMEQAIMKQLQQQASQSSANGGGGGDLLKVDTKSRNAETRKRRMIMMGLATVGGGLVLGLSAGLAAPLIGAGIGAILTSAHITGATVTAASAFLTGTGGVAVITSGAAMTGSGLAMKKMARRTAGIDTFEFITVHDNGRANVILTIAGWLDIGDEDATLPFSTLEPSNGDHTALFWEPEMLMTLGSALGLLTSEILTLTAQEILKHTLLGGLLSALTWPMALTRLGYLIDNPWSNALDRAKLAGLVLADCLVMRSFLGFRPVTLVGYSLGARVIFYCLIELARLDAFGIVEDVFLFGAPVTASSTQWRQAQSVVAGDFVNGYLKSDWVLGFLFRATTGGLGTVAGLRPLQNVGDRIRNVDLTGSVDGHMDYRLKIPTLMRKVGNLTVSSDSFLDKEEEILFQRQQKRKNPSEPLRAPKPKMPSKAELENSQTLTEEEKKQLEAAFRRPAPKAQLPDVDSIQGLTDAEKQQLKAALGIVD</sequence>
<evidence type="ECO:0000313" key="8">
    <source>
        <dbReference type="EMBL" id="KAG0258789.1"/>
    </source>
</evidence>
<feature type="region of interest" description="Disordered" evidence="6">
    <location>
        <begin position="431"/>
        <end position="598"/>
    </location>
</feature>
<name>A0A9P6Q348_9FUNG</name>
<feature type="compositionally biased region" description="Pro residues" evidence="6">
    <location>
        <begin position="484"/>
        <end position="507"/>
    </location>
</feature>
<organism evidence="8 9">
    <name type="scientific">Actinomortierella ambigua</name>
    <dbReference type="NCBI Taxonomy" id="1343610"/>
    <lineage>
        <taxon>Eukaryota</taxon>
        <taxon>Fungi</taxon>
        <taxon>Fungi incertae sedis</taxon>
        <taxon>Mucoromycota</taxon>
        <taxon>Mortierellomycotina</taxon>
        <taxon>Mortierellomycetes</taxon>
        <taxon>Mortierellales</taxon>
        <taxon>Mortierellaceae</taxon>
        <taxon>Actinomortierella</taxon>
    </lineage>
</organism>
<dbReference type="InterPro" id="IPR029058">
    <property type="entry name" value="AB_hydrolase_fold"/>
</dbReference>
<dbReference type="Pfam" id="PF05277">
    <property type="entry name" value="DUF726"/>
    <property type="match status" value="1"/>
</dbReference>